<name>A0A4Y2RT07_ARAVE</name>
<dbReference type="EMBL" id="BGPR01018370">
    <property type="protein sequence ID" value="GBN78994.1"/>
    <property type="molecule type" value="Genomic_DNA"/>
</dbReference>
<protein>
    <submittedName>
        <fullName evidence="2">Uncharacterized protein</fullName>
    </submittedName>
</protein>
<gene>
    <name evidence="2" type="ORF">AVEN_182391_1</name>
</gene>
<evidence type="ECO:0000313" key="2">
    <source>
        <dbReference type="EMBL" id="GBN78994.1"/>
    </source>
</evidence>
<sequence length="124" mass="14225">MLPPSPQVRSPSTISLLLSLLVLLMLQMSVFREYNLHIHAEFNLKARNQSVTVQQIHFLAIEEIRPGMFQLLTQKMSAKGIEMRVITGDADTYIVRSGLEKQLLIPRERHRPSHVTDCFATTRK</sequence>
<dbReference type="Proteomes" id="UP000499080">
    <property type="component" value="Unassembled WGS sequence"/>
</dbReference>
<feature type="chain" id="PRO_5021216673" evidence="1">
    <location>
        <begin position="33"/>
        <end position="124"/>
    </location>
</feature>
<reference evidence="2 3" key="1">
    <citation type="journal article" date="2019" name="Sci. Rep.">
        <title>Orb-weaving spider Araneus ventricosus genome elucidates the spidroin gene catalogue.</title>
        <authorList>
            <person name="Kono N."/>
            <person name="Nakamura H."/>
            <person name="Ohtoshi R."/>
            <person name="Moran D.A.P."/>
            <person name="Shinohara A."/>
            <person name="Yoshida Y."/>
            <person name="Fujiwara M."/>
            <person name="Mori M."/>
            <person name="Tomita M."/>
            <person name="Arakawa K."/>
        </authorList>
    </citation>
    <scope>NUCLEOTIDE SEQUENCE [LARGE SCALE GENOMIC DNA]</scope>
</reference>
<dbReference type="AlphaFoldDB" id="A0A4Y2RT07"/>
<organism evidence="2 3">
    <name type="scientific">Araneus ventricosus</name>
    <name type="common">Orbweaver spider</name>
    <name type="synonym">Epeira ventricosa</name>
    <dbReference type="NCBI Taxonomy" id="182803"/>
    <lineage>
        <taxon>Eukaryota</taxon>
        <taxon>Metazoa</taxon>
        <taxon>Ecdysozoa</taxon>
        <taxon>Arthropoda</taxon>
        <taxon>Chelicerata</taxon>
        <taxon>Arachnida</taxon>
        <taxon>Araneae</taxon>
        <taxon>Araneomorphae</taxon>
        <taxon>Entelegynae</taxon>
        <taxon>Araneoidea</taxon>
        <taxon>Araneidae</taxon>
        <taxon>Araneus</taxon>
    </lineage>
</organism>
<proteinExistence type="predicted"/>
<evidence type="ECO:0000313" key="3">
    <source>
        <dbReference type="Proteomes" id="UP000499080"/>
    </source>
</evidence>
<keyword evidence="1" id="KW-0732">Signal</keyword>
<accession>A0A4Y2RT07</accession>
<evidence type="ECO:0000256" key="1">
    <source>
        <dbReference type="SAM" id="SignalP"/>
    </source>
</evidence>
<keyword evidence="3" id="KW-1185">Reference proteome</keyword>
<comment type="caution">
    <text evidence="2">The sequence shown here is derived from an EMBL/GenBank/DDBJ whole genome shotgun (WGS) entry which is preliminary data.</text>
</comment>
<feature type="signal peptide" evidence="1">
    <location>
        <begin position="1"/>
        <end position="32"/>
    </location>
</feature>